<dbReference type="InterPro" id="IPR029045">
    <property type="entry name" value="ClpP/crotonase-like_dom_sf"/>
</dbReference>
<proteinExistence type="predicted"/>
<dbReference type="Pfam" id="PF03572">
    <property type="entry name" value="Peptidase_S41"/>
    <property type="match status" value="1"/>
</dbReference>
<reference evidence="3 4" key="1">
    <citation type="submission" date="2016-11" db="EMBL/GenBank/DDBJ databases">
        <authorList>
            <person name="Jaros S."/>
            <person name="Januszkiewicz K."/>
            <person name="Wedrychowicz H."/>
        </authorList>
    </citation>
    <scope>NUCLEOTIDE SEQUENCE [LARGE SCALE GENOMIC DNA]</scope>
    <source>
        <strain evidence="3 4">DSM 18899</strain>
    </source>
</reference>
<accession>A0A1K2HF54</accession>
<feature type="chain" id="PRO_5012340223" evidence="1">
    <location>
        <begin position="24"/>
        <end position="469"/>
    </location>
</feature>
<dbReference type="GO" id="GO:0006508">
    <property type="term" value="P:proteolysis"/>
    <property type="evidence" value="ECO:0007669"/>
    <property type="project" value="InterPro"/>
</dbReference>
<name>A0A1K2HF54_9NEIS</name>
<feature type="domain" description="Tail specific protease" evidence="2">
    <location>
        <begin position="260"/>
        <end position="428"/>
    </location>
</feature>
<feature type="signal peptide" evidence="1">
    <location>
        <begin position="1"/>
        <end position="23"/>
    </location>
</feature>
<gene>
    <name evidence="3" type="ORF">SAMN02745887_01567</name>
</gene>
<dbReference type="SUPFAM" id="SSF52096">
    <property type="entry name" value="ClpP/crotonase"/>
    <property type="match status" value="1"/>
</dbReference>
<keyword evidence="1" id="KW-0732">Signal</keyword>
<dbReference type="InterPro" id="IPR005151">
    <property type="entry name" value="Tail-specific_protease"/>
</dbReference>
<organism evidence="3 4">
    <name type="scientific">Chitinimonas taiwanensis DSM 18899</name>
    <dbReference type="NCBI Taxonomy" id="1121279"/>
    <lineage>
        <taxon>Bacteria</taxon>
        <taxon>Pseudomonadati</taxon>
        <taxon>Pseudomonadota</taxon>
        <taxon>Betaproteobacteria</taxon>
        <taxon>Neisseriales</taxon>
        <taxon>Chitinibacteraceae</taxon>
        <taxon>Chitinimonas</taxon>
    </lineage>
</organism>
<dbReference type="AlphaFoldDB" id="A0A1K2HF54"/>
<dbReference type="STRING" id="1121279.SAMN02745887_01567"/>
<dbReference type="Gene3D" id="3.90.226.10">
    <property type="entry name" value="2-enoyl-CoA Hydratase, Chain A, domain 1"/>
    <property type="match status" value="1"/>
</dbReference>
<evidence type="ECO:0000256" key="1">
    <source>
        <dbReference type="SAM" id="SignalP"/>
    </source>
</evidence>
<evidence type="ECO:0000313" key="3">
    <source>
        <dbReference type="EMBL" id="SFZ75375.1"/>
    </source>
</evidence>
<keyword evidence="4" id="KW-1185">Reference proteome</keyword>
<dbReference type="EMBL" id="FPKR01000005">
    <property type="protein sequence ID" value="SFZ75375.1"/>
    <property type="molecule type" value="Genomic_DNA"/>
</dbReference>
<dbReference type="RefSeq" id="WP_175545579.1">
    <property type="nucleotide sequence ID" value="NZ_FPKR01000005.1"/>
</dbReference>
<protein>
    <submittedName>
        <fullName evidence="3">Peptidase family S41</fullName>
    </submittedName>
</protein>
<dbReference type="GO" id="GO:0008236">
    <property type="term" value="F:serine-type peptidase activity"/>
    <property type="evidence" value="ECO:0007669"/>
    <property type="project" value="InterPro"/>
</dbReference>
<evidence type="ECO:0000259" key="2">
    <source>
        <dbReference type="Pfam" id="PF03572"/>
    </source>
</evidence>
<dbReference type="Proteomes" id="UP000186513">
    <property type="component" value="Unassembled WGS sequence"/>
</dbReference>
<evidence type="ECO:0000313" key="4">
    <source>
        <dbReference type="Proteomes" id="UP000186513"/>
    </source>
</evidence>
<sequence>MPVLRAALCLLCSVLLPFSGARAEAVVLTPEQLQQDLRFIQAELARIHPDPGHSVSKAELDAALAAMPAKLQQPLDAGQAWAALATLNPLFADAHLALIPADWRAQTRRHLDAGGSLFPFEVVLNAAGELRIRAELGGQPSALAGARIETINGLPSQQIVQAMLARAHGDSAEFRAHLLGKRFWLFYRLLYGTPPSYQLALEKHGTTLRLQRAGSSQLPAWLQDEDSFARQYQFQLLPGRAALLTAHTFFWEDKARFYAFTEAAFRQMQAAGTQTLLIDVRENGGGDDDMWREGLLKYFAHQPWRWASGYRKKVIEGRQSPTEPLGAVIDAELGSWVQPQPDHPLRFHGQVYALVGRGTYSSAVLFSNVLQDFGFAKLVGSGSYARARQSGGLQSRTLPHSRLGLGVPRFILQRPAGAQGAALVQPDILLADDPLEPKQLIDALLAKLAAEAPLPADTAQSDSKNAKSH</sequence>